<dbReference type="Proteomes" id="UP000017559">
    <property type="component" value="Unassembled WGS sequence"/>
</dbReference>
<dbReference type="EMBL" id="AWSO01002811">
    <property type="protein sequence ID" value="ESK80953.1"/>
    <property type="molecule type" value="Genomic_DNA"/>
</dbReference>
<feature type="compositionally biased region" description="Basic and acidic residues" evidence="1">
    <location>
        <begin position="85"/>
        <end position="110"/>
    </location>
</feature>
<keyword evidence="3" id="KW-1185">Reference proteome</keyword>
<evidence type="ECO:0000313" key="3">
    <source>
        <dbReference type="Proteomes" id="UP000017559"/>
    </source>
</evidence>
<dbReference type="AlphaFoldDB" id="V2W2A8"/>
<feature type="compositionally biased region" description="Basic and acidic residues" evidence="1">
    <location>
        <begin position="1"/>
        <end position="10"/>
    </location>
</feature>
<gene>
    <name evidence="2" type="ORF">Moror_13470</name>
</gene>
<proteinExistence type="predicted"/>
<comment type="caution">
    <text evidence="2">The sequence shown here is derived from an EMBL/GenBank/DDBJ whole genome shotgun (WGS) entry which is preliminary data.</text>
</comment>
<feature type="compositionally biased region" description="Gly residues" evidence="1">
    <location>
        <begin position="69"/>
        <end position="80"/>
    </location>
</feature>
<evidence type="ECO:0000313" key="2">
    <source>
        <dbReference type="EMBL" id="ESK80953.1"/>
    </source>
</evidence>
<organism evidence="2 3">
    <name type="scientific">Moniliophthora roreri (strain MCA 2997)</name>
    <name type="common">Cocoa frosty pod rot fungus</name>
    <name type="synonym">Crinipellis roreri</name>
    <dbReference type="NCBI Taxonomy" id="1381753"/>
    <lineage>
        <taxon>Eukaryota</taxon>
        <taxon>Fungi</taxon>
        <taxon>Dikarya</taxon>
        <taxon>Basidiomycota</taxon>
        <taxon>Agaricomycotina</taxon>
        <taxon>Agaricomycetes</taxon>
        <taxon>Agaricomycetidae</taxon>
        <taxon>Agaricales</taxon>
        <taxon>Marasmiineae</taxon>
        <taxon>Marasmiaceae</taxon>
        <taxon>Moniliophthora</taxon>
    </lineage>
</organism>
<dbReference type="HOGENOM" id="CLU_1073968_0_0_1"/>
<evidence type="ECO:0000256" key="1">
    <source>
        <dbReference type="SAM" id="MobiDB-lite"/>
    </source>
</evidence>
<feature type="region of interest" description="Disordered" evidence="1">
    <location>
        <begin position="1"/>
        <end position="118"/>
    </location>
</feature>
<sequence length="259" mass="28475">MFNRSRDFDIRGGAFNNVGGNQHNNNVRGVQNNNNGSGSMNNNNGPGKQYVGGDGQQNIGGRSHQYIRGGSGSQNIGGTGSQHNVGDRGRQYNGRHPQEWDDHSQEDSHSSLDGAPPAHQAVPVVEAPAARQADRLVDAVRVDDPAVAVALKRALELYFSQPADGRPKLNLKFFSSLDEDLSDEQVMEVKKRFGAIEVGDPVIATALKVALSRYFTKPAGSRPKLNFRFFSTLHDDDDYDLTDEQVIEVQKRFRDVFPL</sequence>
<accession>V2W2A8</accession>
<reference evidence="2 3" key="1">
    <citation type="journal article" date="2014" name="BMC Genomics">
        <title>Genome and secretome analysis of the hemibiotrophic fungal pathogen, Moniliophthora roreri, which causes frosty pod rot disease of cacao: mechanisms of the biotrophic and necrotrophic phases.</title>
        <authorList>
            <person name="Meinhardt L.W."/>
            <person name="Costa G.G.L."/>
            <person name="Thomazella D.P.T."/>
            <person name="Teixeira P.J.P.L."/>
            <person name="Carazzolle M.F."/>
            <person name="Schuster S.C."/>
            <person name="Carlson J.E."/>
            <person name="Guiltinan M.J."/>
            <person name="Mieczkowski P."/>
            <person name="Farmer A."/>
            <person name="Ramaraj T."/>
            <person name="Crozier J."/>
            <person name="Davis R.E."/>
            <person name="Shao J."/>
            <person name="Melnick R.L."/>
            <person name="Pereira G.A.G."/>
            <person name="Bailey B.A."/>
        </authorList>
    </citation>
    <scope>NUCLEOTIDE SEQUENCE [LARGE SCALE GENOMIC DNA]</scope>
    <source>
        <strain evidence="2 3">MCA 2997</strain>
    </source>
</reference>
<feature type="compositionally biased region" description="Low complexity" evidence="1">
    <location>
        <begin position="16"/>
        <end position="45"/>
    </location>
</feature>
<dbReference type="KEGG" id="mrr:Moror_13470"/>
<protein>
    <submittedName>
        <fullName evidence="2">Uncharacterized protein</fullName>
    </submittedName>
</protein>
<name>V2W2A8_MONRO</name>